<dbReference type="AlphaFoldDB" id="A0A2J6R0M2"/>
<comment type="catalytic activity">
    <reaction evidence="14">
        <text>N(6)-methyl-L-lysyl(4)-[histone H3] + S-adenosyl-L-methionine = N(6),N(6)-dimethyl-L-lysyl(4)-[histone H3] + S-adenosyl-L-homocysteine + H(+)</text>
        <dbReference type="Rhea" id="RHEA:60268"/>
        <dbReference type="Rhea" id="RHEA-COMP:15540"/>
        <dbReference type="Rhea" id="RHEA-COMP:15543"/>
        <dbReference type="ChEBI" id="CHEBI:15378"/>
        <dbReference type="ChEBI" id="CHEBI:57856"/>
        <dbReference type="ChEBI" id="CHEBI:59789"/>
        <dbReference type="ChEBI" id="CHEBI:61929"/>
        <dbReference type="ChEBI" id="CHEBI:61976"/>
    </reaction>
</comment>
<dbReference type="PIRSF" id="PIRSF037104">
    <property type="entry name" value="Histone_H3-K4_mtfrase_Set1_fun"/>
    <property type="match status" value="1"/>
</dbReference>
<dbReference type="Gene3D" id="3.30.70.330">
    <property type="match status" value="1"/>
</dbReference>
<proteinExistence type="predicted"/>
<dbReference type="GO" id="GO:0140999">
    <property type="term" value="F:histone H3K4 trimethyltransferase activity"/>
    <property type="evidence" value="ECO:0007669"/>
    <property type="project" value="UniProtKB-EC"/>
</dbReference>
<dbReference type="InterPro" id="IPR001214">
    <property type="entry name" value="SET_dom"/>
</dbReference>
<evidence type="ECO:0000256" key="5">
    <source>
        <dbReference type="ARBA" id="ARBA00022454"/>
    </source>
</evidence>
<evidence type="ECO:0000256" key="3">
    <source>
        <dbReference type="ARBA" id="ARBA00012182"/>
    </source>
</evidence>
<dbReference type="SMART" id="SM00508">
    <property type="entry name" value="PostSET"/>
    <property type="match status" value="1"/>
</dbReference>
<evidence type="ECO:0000256" key="2">
    <source>
        <dbReference type="ARBA" id="ARBA00004286"/>
    </source>
</evidence>
<evidence type="ECO:0000256" key="9">
    <source>
        <dbReference type="ARBA" id="ARBA00022853"/>
    </source>
</evidence>
<feature type="region of interest" description="Disordered" evidence="18">
    <location>
        <begin position="403"/>
        <end position="425"/>
    </location>
</feature>
<dbReference type="Pfam" id="PF11764">
    <property type="entry name" value="N-SET"/>
    <property type="match status" value="1"/>
</dbReference>
<protein>
    <recommendedName>
        <fullName evidence="4 16">Histone-lysine N-methyltransferase, H3 lysine-4 specific</fullName>
        <ecNumber evidence="3 16">2.1.1.354</ecNumber>
    </recommendedName>
</protein>
<comment type="catalytic activity">
    <reaction evidence="15">
        <text>N(6),N(6)-dimethyl-L-lysyl(4)-[histone H3] + S-adenosyl-L-methionine = N(6),N(6),N(6)-trimethyl-L-lysyl(4)-[histone H3] + S-adenosyl-L-homocysteine + H(+)</text>
        <dbReference type="Rhea" id="RHEA:60272"/>
        <dbReference type="Rhea" id="RHEA-COMP:15537"/>
        <dbReference type="Rhea" id="RHEA-COMP:15540"/>
        <dbReference type="ChEBI" id="CHEBI:15378"/>
        <dbReference type="ChEBI" id="CHEBI:57856"/>
        <dbReference type="ChEBI" id="CHEBI:59789"/>
        <dbReference type="ChEBI" id="CHEBI:61961"/>
        <dbReference type="ChEBI" id="CHEBI:61976"/>
    </reaction>
</comment>
<dbReference type="GO" id="GO:0048188">
    <property type="term" value="C:Set1C/COMPASS complex"/>
    <property type="evidence" value="ECO:0007669"/>
    <property type="project" value="InterPro"/>
</dbReference>
<feature type="compositionally biased region" description="Low complexity" evidence="18">
    <location>
        <begin position="93"/>
        <end position="109"/>
    </location>
</feature>
<sequence length="1275" mass="142073">MSRAPGASFAQFFPSAPRAAKDKAKEREKSKSFSIDSPSIRPVADTKAVASTFRVDDGGSSRGGGDSMPPATDASAPQAEDNESLQGDLLNGVGSASSHTSAVSSVFSAPGQQPNISTSGTSRNVSSLTPLTNADSSPSRVTSPNQYKAGAPATNSTWSSAEKPIGHDDVLQAQPASADQPPSEPRVFARDPNKGVKGMICTYDPLLDRKLSSNEKKKAKPIYKEFGLEDDAPPADPRLAQRGGKLDYINVDYHNAKSRLRHAPYLLRPYPYDPRTSLGPGPPTQVVVSGFDPLHNFVNVSAIFASYGEIAESSNKLHPETGSCLGFATFRYRDSKTAKSRFISAIEAAKTAVRKGSSMRIGPHDVKVEFDPDGNKSRRMMEAILATSKPVAIPQIAKPAALPKPAEAVKSSGPPPTAPKGPAASRAIFRPPVAPAVVPTQPKSLRALAIEPIAMQLHQPYLFVPHESVPVMTSTPPHMAKRTRHFNIEDVKMDKLGYYITFPDTEWGRSDAQRCYKALDRTLMFSYTMVMQPFFYGTKGVRRYSTHRVPDAPFKRSYSPTRKDFEDREKKDEEVRRKEEENDLEEEKKERAKNFDPAREAIEVIRKELKDQLVRNIREKIATPILHNFLDPANHVAKRRKLNIADPKDLKLPLIQEDDDREDSPVVGTPNSRVDSIDRRALGPGRLNISALPRIRKAKNGKKLNVGFQDPFGRSRPETRKTIFRPLAHRFIHSDDEDSDDDTETRSRVRDTEEPESRPRSRMSTDDEVSDDDTDIVPRRRIRDEVGSVDTRDDDSMSEANFVVGEPIVPTKKRKLDLQVEAALKRQKKTDEELFGVAQDKIEEEFPLSASTVDGDTIMRDIDGVLHMETEEEALANKKKAAAAKKKKKSKKQIFEEREALKRQQEGIYMEELLRDPSEAPEEDEEDVIFESAPVETSVEWGMSGESPRPTVDDDFANILDLDGLQNLLKDEEDSPIAVELFKAAAANRTGWANSWSWKQEEIKGLNRNGHRGLVTEETTVDGYYVPNDSGSARTEGTKKILNSEKSLYLPHRIKVQKAREEREAQAKRAGKDFVTEAAEAAKIAAEKLLAKGNSRASRVNNRRYVADLNDQKKTLGGNTDILQFNQLKKRKKPVKFARSAIHNWGLYAMENIPMNDMIIEYVGEKVRQQVAEVRENRYLKSGIGSSYLFRIDENTVIDATKKGGIARFINHSCTPNCTAKIITVEKSKRIVIYALRDIAQNEELTYDYKFEREIGSTDRIPCLCGTAACKGFLN</sequence>
<evidence type="ECO:0000256" key="1">
    <source>
        <dbReference type="ARBA" id="ARBA00004123"/>
    </source>
</evidence>
<feature type="region of interest" description="Disordered" evidence="18">
    <location>
        <begin position="1"/>
        <end position="194"/>
    </location>
</feature>
<feature type="region of interest" description="Disordered" evidence="18">
    <location>
        <begin position="551"/>
        <end position="593"/>
    </location>
</feature>
<comment type="function">
    <text evidence="16">Catalytic component of the COMPASS (Set1C) complex that specifically mono-, di- and trimethylates histone H3 to form H3K4me1/2/3. COMPASS recognizes ubiquitinated H2B on one face of the nucleosome which stimulates the methylation of H3 on the opposing face.</text>
</comment>
<organism evidence="21 22">
    <name type="scientific">Hyaloscypha variabilis (strain UAMH 11265 / GT02V1 / F)</name>
    <name type="common">Meliniomyces variabilis</name>
    <dbReference type="NCBI Taxonomy" id="1149755"/>
    <lineage>
        <taxon>Eukaryota</taxon>
        <taxon>Fungi</taxon>
        <taxon>Dikarya</taxon>
        <taxon>Ascomycota</taxon>
        <taxon>Pezizomycotina</taxon>
        <taxon>Leotiomycetes</taxon>
        <taxon>Helotiales</taxon>
        <taxon>Hyaloscyphaceae</taxon>
        <taxon>Hyaloscypha</taxon>
        <taxon>Hyaloscypha variabilis</taxon>
    </lineage>
</organism>
<feature type="domain" description="Post-SET" evidence="20">
    <location>
        <begin position="1259"/>
        <end position="1275"/>
    </location>
</feature>
<keyword evidence="10 16" id="KW-0539">Nucleus</keyword>
<evidence type="ECO:0000256" key="12">
    <source>
        <dbReference type="ARBA" id="ARBA00044515"/>
    </source>
</evidence>
<evidence type="ECO:0000313" key="21">
    <source>
        <dbReference type="EMBL" id="PMD32053.1"/>
    </source>
</evidence>
<feature type="region of interest" description="Disordered" evidence="18">
    <location>
        <begin position="702"/>
        <end position="794"/>
    </location>
</feature>
<evidence type="ECO:0000256" key="8">
    <source>
        <dbReference type="ARBA" id="ARBA00022691"/>
    </source>
</evidence>
<evidence type="ECO:0000256" key="15">
    <source>
        <dbReference type="ARBA" id="ARBA00049129"/>
    </source>
</evidence>
<dbReference type="InterPro" id="IPR024657">
    <property type="entry name" value="COMPASS_Set1_N-SET"/>
</dbReference>
<accession>A0A2J6R0M2</accession>
<keyword evidence="7 16" id="KW-0808">Transferase</keyword>
<comment type="subunit">
    <text evidence="12">Component of the Set1C/COMPASS complex.</text>
</comment>
<reference evidence="21 22" key="1">
    <citation type="submission" date="2016-04" db="EMBL/GenBank/DDBJ databases">
        <title>A degradative enzymes factory behind the ericoid mycorrhizal symbiosis.</title>
        <authorList>
            <consortium name="DOE Joint Genome Institute"/>
            <person name="Martino E."/>
            <person name="Morin E."/>
            <person name="Grelet G."/>
            <person name="Kuo A."/>
            <person name="Kohler A."/>
            <person name="Daghino S."/>
            <person name="Barry K."/>
            <person name="Choi C."/>
            <person name="Cichocki N."/>
            <person name="Clum A."/>
            <person name="Copeland A."/>
            <person name="Hainaut M."/>
            <person name="Haridas S."/>
            <person name="Labutti K."/>
            <person name="Lindquist E."/>
            <person name="Lipzen A."/>
            <person name="Khouja H.-R."/>
            <person name="Murat C."/>
            <person name="Ohm R."/>
            <person name="Olson A."/>
            <person name="Spatafora J."/>
            <person name="Veneault-Fourrey C."/>
            <person name="Henrissat B."/>
            <person name="Grigoriev I."/>
            <person name="Martin F."/>
            <person name="Perotto S."/>
        </authorList>
    </citation>
    <scope>NUCLEOTIDE SEQUENCE [LARGE SCALE GENOMIC DNA]</scope>
    <source>
        <strain evidence="21 22">F</strain>
    </source>
</reference>
<feature type="compositionally biased region" description="Basic and acidic residues" evidence="18">
    <location>
        <begin position="561"/>
        <end position="593"/>
    </location>
</feature>
<evidence type="ECO:0000256" key="17">
    <source>
        <dbReference type="SAM" id="Coils"/>
    </source>
</evidence>
<dbReference type="CDD" id="cd20072">
    <property type="entry name" value="SET_SET1"/>
    <property type="match status" value="1"/>
</dbReference>
<evidence type="ECO:0000256" key="11">
    <source>
        <dbReference type="ARBA" id="ARBA00044492"/>
    </source>
</evidence>
<evidence type="ECO:0000256" key="6">
    <source>
        <dbReference type="ARBA" id="ARBA00022603"/>
    </source>
</evidence>
<name>A0A2J6R0M2_HYAVF</name>
<keyword evidence="9 16" id="KW-0156">Chromatin regulator</keyword>
<dbReference type="SMART" id="SM00317">
    <property type="entry name" value="SET"/>
    <property type="match status" value="1"/>
</dbReference>
<evidence type="ECO:0000313" key="22">
    <source>
        <dbReference type="Proteomes" id="UP000235786"/>
    </source>
</evidence>
<dbReference type="PROSITE" id="PS51572">
    <property type="entry name" value="SAM_MT43_1"/>
    <property type="match status" value="1"/>
</dbReference>
<keyword evidence="6 16" id="KW-0489">Methyltransferase</keyword>
<dbReference type="Pfam" id="PF11767">
    <property type="entry name" value="SET_assoc"/>
    <property type="match status" value="1"/>
</dbReference>
<dbReference type="InterPro" id="IPR003616">
    <property type="entry name" value="Post-SET_dom"/>
</dbReference>
<dbReference type="PROSITE" id="PS50868">
    <property type="entry name" value="POST_SET"/>
    <property type="match status" value="1"/>
</dbReference>
<dbReference type="PANTHER" id="PTHR45814">
    <property type="entry name" value="HISTONE-LYSINE N-METHYLTRANSFERASE SETD1"/>
    <property type="match status" value="1"/>
</dbReference>
<dbReference type="PROSITE" id="PS50280">
    <property type="entry name" value="SET"/>
    <property type="match status" value="1"/>
</dbReference>
<feature type="compositionally biased region" description="Low complexity" evidence="18">
    <location>
        <begin position="403"/>
        <end position="412"/>
    </location>
</feature>
<dbReference type="Pfam" id="PF00856">
    <property type="entry name" value="SET"/>
    <property type="match status" value="1"/>
</dbReference>
<comment type="subcellular location">
    <subcellularLocation>
        <location evidence="2">Chromosome</location>
    </subcellularLocation>
    <subcellularLocation>
        <location evidence="1 16">Nucleus</location>
    </subcellularLocation>
</comment>
<evidence type="ECO:0000259" key="19">
    <source>
        <dbReference type="PROSITE" id="PS50280"/>
    </source>
</evidence>
<dbReference type="SMART" id="SM01291">
    <property type="entry name" value="N-SET"/>
    <property type="match status" value="1"/>
</dbReference>
<comment type="subunit">
    <text evidence="16">Component of the COMPASS (Set1C) complex.</text>
</comment>
<dbReference type="EMBL" id="KZ613960">
    <property type="protein sequence ID" value="PMD32053.1"/>
    <property type="molecule type" value="Genomic_DNA"/>
</dbReference>
<dbReference type="InterPro" id="IPR024636">
    <property type="entry name" value="SET_assoc"/>
</dbReference>
<dbReference type="InterPro" id="IPR046341">
    <property type="entry name" value="SET_dom_sf"/>
</dbReference>
<evidence type="ECO:0000256" key="13">
    <source>
        <dbReference type="ARBA" id="ARBA00047571"/>
    </source>
</evidence>
<dbReference type="GO" id="GO:0032259">
    <property type="term" value="P:methylation"/>
    <property type="evidence" value="ECO:0007669"/>
    <property type="project" value="UniProtKB-KW"/>
</dbReference>
<feature type="domain" description="SET" evidence="19">
    <location>
        <begin position="1133"/>
        <end position="1250"/>
    </location>
</feature>
<keyword evidence="8 16" id="KW-0949">S-adenosyl-L-methionine</keyword>
<evidence type="ECO:0000259" key="20">
    <source>
        <dbReference type="PROSITE" id="PS50868"/>
    </source>
</evidence>
<dbReference type="SUPFAM" id="SSF82199">
    <property type="entry name" value="SET domain"/>
    <property type="match status" value="1"/>
</dbReference>
<dbReference type="InterPro" id="IPR012677">
    <property type="entry name" value="Nucleotide-bd_a/b_plait_sf"/>
</dbReference>
<evidence type="ECO:0000256" key="18">
    <source>
        <dbReference type="SAM" id="MobiDB-lite"/>
    </source>
</evidence>
<dbReference type="InterPro" id="IPR017111">
    <property type="entry name" value="Set1_fungi"/>
</dbReference>
<evidence type="ECO:0000256" key="14">
    <source>
        <dbReference type="ARBA" id="ARBA00047583"/>
    </source>
</evidence>
<feature type="compositionally biased region" description="Acidic residues" evidence="18">
    <location>
        <begin position="766"/>
        <end position="775"/>
    </location>
</feature>
<evidence type="ECO:0000256" key="10">
    <source>
        <dbReference type="ARBA" id="ARBA00023242"/>
    </source>
</evidence>
<gene>
    <name evidence="21" type="ORF">L207DRAFT_518922</name>
</gene>
<evidence type="ECO:0000256" key="16">
    <source>
        <dbReference type="PIRNR" id="PIRNR037104"/>
    </source>
</evidence>
<feature type="compositionally biased region" description="Basic and acidic residues" evidence="18">
    <location>
        <begin position="19"/>
        <end position="31"/>
    </location>
</feature>
<dbReference type="Gene3D" id="2.170.270.10">
    <property type="entry name" value="SET domain"/>
    <property type="match status" value="1"/>
</dbReference>
<feature type="compositionally biased region" description="Basic and acidic residues" evidence="18">
    <location>
        <begin position="776"/>
        <end position="794"/>
    </location>
</feature>
<dbReference type="InterPro" id="IPR044570">
    <property type="entry name" value="Set1-like"/>
</dbReference>
<dbReference type="PANTHER" id="PTHR45814:SF2">
    <property type="entry name" value="HISTONE-LYSINE N-METHYLTRANSFERASE SETD1"/>
    <property type="match status" value="1"/>
</dbReference>
<feature type="region of interest" description="Disordered" evidence="18">
    <location>
        <begin position="657"/>
        <end position="678"/>
    </location>
</feature>
<evidence type="ECO:0000256" key="7">
    <source>
        <dbReference type="ARBA" id="ARBA00022679"/>
    </source>
</evidence>
<dbReference type="GO" id="GO:0005694">
    <property type="term" value="C:chromosome"/>
    <property type="evidence" value="ECO:0007669"/>
    <property type="project" value="UniProtKB-SubCell"/>
</dbReference>
<comment type="catalytic activity">
    <reaction evidence="13 16">
        <text>L-lysyl(4)-[histone H3] + 3 S-adenosyl-L-methionine = N(6),N(6),N(6)-trimethyl-L-lysyl(4)-[histone H3] + 3 S-adenosyl-L-homocysteine + 3 H(+)</text>
        <dbReference type="Rhea" id="RHEA:60260"/>
        <dbReference type="Rhea" id="RHEA-COMP:15537"/>
        <dbReference type="Rhea" id="RHEA-COMP:15547"/>
        <dbReference type="ChEBI" id="CHEBI:15378"/>
        <dbReference type="ChEBI" id="CHEBI:29969"/>
        <dbReference type="ChEBI" id="CHEBI:57856"/>
        <dbReference type="ChEBI" id="CHEBI:59789"/>
        <dbReference type="ChEBI" id="CHEBI:61961"/>
        <dbReference type="EC" id="2.1.1.354"/>
    </reaction>
</comment>
<feature type="coiled-coil region" evidence="17">
    <location>
        <begin position="868"/>
        <end position="904"/>
    </location>
</feature>
<dbReference type="EC" id="2.1.1.354" evidence="3 16"/>
<dbReference type="OrthoDB" id="308383at2759"/>
<keyword evidence="22" id="KW-1185">Reference proteome</keyword>
<feature type="compositionally biased region" description="Basic and acidic residues" evidence="18">
    <location>
        <begin position="744"/>
        <end position="765"/>
    </location>
</feature>
<dbReference type="Proteomes" id="UP000235786">
    <property type="component" value="Unassembled WGS sequence"/>
</dbReference>
<comment type="function">
    <text evidence="11">Catalytic component of the COMPASS (Set1C) complex that specifically mono-, di- and trimethylates histone H3 to form H3K4me1/2/3. Binds RNAs which might negatively affect its histone methyltransferase activity. COMPASS recognizes ubiquitinated H2B on one face of the nucleosome which stimulates the methylation of H3 on the opposing face.</text>
</comment>
<dbReference type="STRING" id="1149755.A0A2J6R0M2"/>
<feature type="compositionally biased region" description="Polar residues" evidence="18">
    <location>
        <begin position="110"/>
        <end position="146"/>
    </location>
</feature>
<keyword evidence="17" id="KW-0175">Coiled coil</keyword>
<evidence type="ECO:0000256" key="4">
    <source>
        <dbReference type="ARBA" id="ARBA00015839"/>
    </source>
</evidence>
<keyword evidence="5 16" id="KW-0158">Chromosome</keyword>